<proteinExistence type="inferred from homology"/>
<keyword evidence="12" id="KW-1185">Reference proteome</keyword>
<dbReference type="EMBL" id="JBFNXX010000002">
    <property type="protein sequence ID" value="MEW9918538.1"/>
    <property type="molecule type" value="Genomic_DNA"/>
</dbReference>
<feature type="compositionally biased region" description="Acidic residues" evidence="9">
    <location>
        <begin position="208"/>
        <end position="223"/>
    </location>
</feature>
<keyword evidence="4 7" id="KW-0689">Ribosomal protein</keyword>
<dbReference type="InterPro" id="IPR036935">
    <property type="entry name" value="Ribosomal_bL9_N_sf"/>
</dbReference>
<evidence type="ECO:0000256" key="4">
    <source>
        <dbReference type="ARBA" id="ARBA00022980"/>
    </source>
</evidence>
<gene>
    <name evidence="7 11" type="primary">rplI</name>
    <name evidence="11" type="ORF">AB2B41_02905</name>
</gene>
<dbReference type="PANTHER" id="PTHR21368">
    <property type="entry name" value="50S RIBOSOMAL PROTEIN L9"/>
    <property type="match status" value="1"/>
</dbReference>
<dbReference type="GO" id="GO:0005840">
    <property type="term" value="C:ribosome"/>
    <property type="evidence" value="ECO:0007669"/>
    <property type="project" value="UniProtKB-KW"/>
</dbReference>
<keyword evidence="8" id="KW-0175">Coiled coil</keyword>
<sequence length="223" mass="23997">MQVILLERVAKLGQMGEVVDVKPGYARNFLLPQGKALSASKANVEAFEARKAQLEADNLETKKEADKLAEKLNGQQFIVIRSASDGGALYGSVTTRDAAEAATEGGFTIDRKQVVLTAPIKELGLHKVQIVLHPEVDAEIELNVARSPEEAELQASGKSIQELAAEEEAAAEFEIQELFEDIGAAQLDELETEVEQATGAPAVQEKAELDEQLSGDQEDTAGR</sequence>
<dbReference type="InterPro" id="IPR036791">
    <property type="entry name" value="Ribosomal_bL9_C_sf"/>
</dbReference>
<dbReference type="Pfam" id="PF01281">
    <property type="entry name" value="Ribosomal_L9_N"/>
    <property type="match status" value="1"/>
</dbReference>
<protein>
    <recommendedName>
        <fullName evidence="6 7">Large ribosomal subunit protein bL9</fullName>
    </recommendedName>
</protein>
<dbReference type="InterPro" id="IPR009027">
    <property type="entry name" value="Ribosomal_bL9/RNase_H1_N"/>
</dbReference>
<dbReference type="SUPFAM" id="SSF55653">
    <property type="entry name" value="Ribosomal protein L9 C-domain"/>
    <property type="match status" value="1"/>
</dbReference>
<dbReference type="Gene3D" id="3.40.5.10">
    <property type="entry name" value="Ribosomal protein L9, N-terminal domain"/>
    <property type="match status" value="1"/>
</dbReference>
<keyword evidence="5 7" id="KW-0687">Ribonucleoprotein</keyword>
<evidence type="ECO:0000256" key="1">
    <source>
        <dbReference type="ARBA" id="ARBA00010605"/>
    </source>
</evidence>
<comment type="caution">
    <text evidence="11">The sequence shown here is derived from an EMBL/GenBank/DDBJ whole genome shotgun (WGS) entry which is preliminary data.</text>
</comment>
<dbReference type="SUPFAM" id="SSF55658">
    <property type="entry name" value="L9 N-domain-like"/>
    <property type="match status" value="1"/>
</dbReference>
<comment type="similarity">
    <text evidence="1 7">Belongs to the bacterial ribosomal protein bL9 family.</text>
</comment>
<dbReference type="Proteomes" id="UP001556098">
    <property type="component" value="Unassembled WGS sequence"/>
</dbReference>
<dbReference type="HAMAP" id="MF_00503">
    <property type="entry name" value="Ribosomal_bL9"/>
    <property type="match status" value="1"/>
</dbReference>
<keyword evidence="3 7" id="KW-0694">RNA-binding</keyword>
<evidence type="ECO:0000256" key="6">
    <source>
        <dbReference type="ARBA" id="ARBA00035292"/>
    </source>
</evidence>
<dbReference type="PROSITE" id="PS00651">
    <property type="entry name" value="RIBOSOMAL_L9"/>
    <property type="match status" value="1"/>
</dbReference>
<evidence type="ECO:0000256" key="9">
    <source>
        <dbReference type="SAM" id="MobiDB-lite"/>
    </source>
</evidence>
<feature type="coiled-coil region" evidence="8">
    <location>
        <begin position="37"/>
        <end position="71"/>
    </location>
</feature>
<dbReference type="InterPro" id="IPR020069">
    <property type="entry name" value="Ribosomal_bL9_C"/>
</dbReference>
<evidence type="ECO:0000256" key="5">
    <source>
        <dbReference type="ARBA" id="ARBA00023274"/>
    </source>
</evidence>
<name>A0ABV3RKB8_9RHOB</name>
<dbReference type="InterPro" id="IPR020594">
    <property type="entry name" value="Ribosomal_bL9_bac/chp"/>
</dbReference>
<keyword evidence="2 7" id="KW-0699">rRNA-binding</keyword>
<evidence type="ECO:0000313" key="12">
    <source>
        <dbReference type="Proteomes" id="UP001556098"/>
    </source>
</evidence>
<feature type="region of interest" description="Disordered" evidence="9">
    <location>
        <begin position="192"/>
        <end position="223"/>
    </location>
</feature>
<dbReference type="InterPro" id="IPR000244">
    <property type="entry name" value="Ribosomal_bL9"/>
</dbReference>
<dbReference type="NCBIfam" id="TIGR00158">
    <property type="entry name" value="L9"/>
    <property type="match status" value="1"/>
</dbReference>
<accession>A0ABV3RKB8</accession>
<comment type="function">
    <text evidence="7">Binds to the 23S rRNA.</text>
</comment>
<evidence type="ECO:0000313" key="11">
    <source>
        <dbReference type="EMBL" id="MEW9918538.1"/>
    </source>
</evidence>
<evidence type="ECO:0000256" key="8">
    <source>
        <dbReference type="SAM" id="Coils"/>
    </source>
</evidence>
<reference evidence="11 12" key="1">
    <citation type="submission" date="2024-07" db="EMBL/GenBank/DDBJ databases">
        <title>Marimonas sp.nov., isolated from tidal-flat sediment.</title>
        <authorList>
            <person name="Jayan J.N."/>
            <person name="Lee S.S."/>
        </authorList>
    </citation>
    <scope>NUCLEOTIDE SEQUENCE [LARGE SCALE GENOMIC DNA]</scope>
    <source>
        <strain evidence="11 12">MJW-29</strain>
    </source>
</reference>
<organism evidence="11 12">
    <name type="scientific">Sulfitobacter sediminis</name>
    <dbReference type="NCBI Taxonomy" id="3234186"/>
    <lineage>
        <taxon>Bacteria</taxon>
        <taxon>Pseudomonadati</taxon>
        <taxon>Pseudomonadota</taxon>
        <taxon>Alphaproteobacteria</taxon>
        <taxon>Rhodobacterales</taxon>
        <taxon>Roseobacteraceae</taxon>
        <taxon>Sulfitobacter</taxon>
    </lineage>
</organism>
<dbReference type="Pfam" id="PF03948">
    <property type="entry name" value="Ribosomal_L9_C"/>
    <property type="match status" value="1"/>
</dbReference>
<evidence type="ECO:0000256" key="3">
    <source>
        <dbReference type="ARBA" id="ARBA00022884"/>
    </source>
</evidence>
<feature type="domain" description="Ribosomal protein L9" evidence="10">
    <location>
        <begin position="13"/>
        <end position="40"/>
    </location>
</feature>
<dbReference type="RefSeq" id="WP_367876242.1">
    <property type="nucleotide sequence ID" value="NZ_JBFNXX010000002.1"/>
</dbReference>
<evidence type="ECO:0000256" key="7">
    <source>
        <dbReference type="HAMAP-Rule" id="MF_00503"/>
    </source>
</evidence>
<evidence type="ECO:0000256" key="2">
    <source>
        <dbReference type="ARBA" id="ARBA00022730"/>
    </source>
</evidence>
<dbReference type="InterPro" id="IPR020070">
    <property type="entry name" value="Ribosomal_bL9_N"/>
</dbReference>
<dbReference type="Gene3D" id="3.10.430.100">
    <property type="entry name" value="Ribosomal protein L9, C-terminal domain"/>
    <property type="match status" value="1"/>
</dbReference>
<evidence type="ECO:0000259" key="10">
    <source>
        <dbReference type="PROSITE" id="PS00651"/>
    </source>
</evidence>